<dbReference type="WBParaSite" id="ACRNAN_scaffold7100.g26981.t1">
    <property type="protein sequence ID" value="ACRNAN_scaffold7100.g26981.t1"/>
    <property type="gene ID" value="ACRNAN_scaffold7100.g26981"/>
</dbReference>
<evidence type="ECO:0000313" key="1">
    <source>
        <dbReference type="Proteomes" id="UP000887540"/>
    </source>
</evidence>
<evidence type="ECO:0000313" key="2">
    <source>
        <dbReference type="WBParaSite" id="ACRNAN_scaffold7100.g26981.t1"/>
    </source>
</evidence>
<proteinExistence type="predicted"/>
<sequence>MFNQSSIIFGRTLPNLAFVAGKQLQFGCTKLHPTVQLFSTAFNPAKSTEHERSFSTVGDSNPDISKTEEQVAIYLQRHQKGISLPVRPEFMRATPLKTEDLKAIDIHVYHYKPSMFY</sequence>
<reference evidence="2" key="1">
    <citation type="submission" date="2022-11" db="UniProtKB">
        <authorList>
            <consortium name="WormBaseParasite"/>
        </authorList>
    </citation>
    <scope>IDENTIFICATION</scope>
</reference>
<keyword evidence="1" id="KW-1185">Reference proteome</keyword>
<protein>
    <submittedName>
        <fullName evidence="2">Uncharacterized protein</fullName>
    </submittedName>
</protein>
<dbReference type="Proteomes" id="UP000887540">
    <property type="component" value="Unplaced"/>
</dbReference>
<dbReference type="AlphaFoldDB" id="A0A914ECN7"/>
<organism evidence="1 2">
    <name type="scientific">Acrobeloides nanus</name>
    <dbReference type="NCBI Taxonomy" id="290746"/>
    <lineage>
        <taxon>Eukaryota</taxon>
        <taxon>Metazoa</taxon>
        <taxon>Ecdysozoa</taxon>
        <taxon>Nematoda</taxon>
        <taxon>Chromadorea</taxon>
        <taxon>Rhabditida</taxon>
        <taxon>Tylenchina</taxon>
        <taxon>Cephalobomorpha</taxon>
        <taxon>Cephaloboidea</taxon>
        <taxon>Cephalobidae</taxon>
        <taxon>Acrobeloides</taxon>
    </lineage>
</organism>
<name>A0A914ECN7_9BILA</name>
<accession>A0A914ECN7</accession>